<accession>A0A1V8SC02</accession>
<comment type="caution">
    <text evidence="1">The sequence shown here is derived from an EMBL/GenBank/DDBJ whole genome shotgun (WGS) entry which is preliminary data.</text>
</comment>
<protein>
    <submittedName>
        <fullName evidence="1">Uncharacterized protein</fullName>
    </submittedName>
</protein>
<dbReference type="InParanoid" id="A0A1V8SC02"/>
<reference evidence="2" key="1">
    <citation type="submission" date="2017-03" db="EMBL/GenBank/DDBJ databases">
        <title>Genomes of endolithic fungi from Antarctica.</title>
        <authorList>
            <person name="Coleine C."/>
            <person name="Masonjones S."/>
            <person name="Stajich J.E."/>
        </authorList>
    </citation>
    <scope>NUCLEOTIDE SEQUENCE [LARGE SCALE GENOMIC DNA]</scope>
    <source>
        <strain evidence="2">CCFEE 5527</strain>
    </source>
</reference>
<gene>
    <name evidence="1" type="ORF">B0A48_17302</name>
</gene>
<name>A0A1V8SC02_9PEZI</name>
<dbReference type="EMBL" id="NAJO01000063">
    <property type="protein sequence ID" value="OQN96662.1"/>
    <property type="molecule type" value="Genomic_DNA"/>
</dbReference>
<evidence type="ECO:0000313" key="2">
    <source>
        <dbReference type="Proteomes" id="UP000192596"/>
    </source>
</evidence>
<proteinExistence type="predicted"/>
<keyword evidence="2" id="KW-1185">Reference proteome</keyword>
<sequence>MTDARTIPLLWRAHTPALIGPPGTEDMGSMSRIELEITWYDEHAKKLNKCLNNVINAIGGIVPSCFKEHWTRMLISPPNAPTCTIEGYIDQKTYRRLEAVFWELPKGAKAMQVKLEKARRARANA</sequence>
<dbReference type="AlphaFoldDB" id="A0A1V8SC02"/>
<dbReference type="Proteomes" id="UP000192596">
    <property type="component" value="Unassembled WGS sequence"/>
</dbReference>
<evidence type="ECO:0000313" key="1">
    <source>
        <dbReference type="EMBL" id="OQN96662.1"/>
    </source>
</evidence>
<organism evidence="1 2">
    <name type="scientific">Cryoendolithus antarcticus</name>
    <dbReference type="NCBI Taxonomy" id="1507870"/>
    <lineage>
        <taxon>Eukaryota</taxon>
        <taxon>Fungi</taxon>
        <taxon>Dikarya</taxon>
        <taxon>Ascomycota</taxon>
        <taxon>Pezizomycotina</taxon>
        <taxon>Dothideomycetes</taxon>
        <taxon>Dothideomycetidae</taxon>
        <taxon>Cladosporiales</taxon>
        <taxon>Cladosporiaceae</taxon>
        <taxon>Cryoendolithus</taxon>
    </lineage>
</organism>